<reference evidence="2" key="1">
    <citation type="submission" date="2025-08" db="UniProtKB">
        <authorList>
            <consortium name="Ensembl"/>
        </authorList>
    </citation>
    <scope>IDENTIFICATION</scope>
</reference>
<dbReference type="InterPro" id="IPR027417">
    <property type="entry name" value="P-loop_NTPase"/>
</dbReference>
<evidence type="ECO:0000259" key="1">
    <source>
        <dbReference type="Pfam" id="PF00625"/>
    </source>
</evidence>
<dbReference type="GeneTree" id="ENSGT00940000158573"/>
<dbReference type="InterPro" id="IPR008145">
    <property type="entry name" value="GK/Ca_channel_bsu"/>
</dbReference>
<organism evidence="2 3">
    <name type="scientific">Sander lucioperca</name>
    <name type="common">Pike-perch</name>
    <name type="synonym">Perca lucioperca</name>
    <dbReference type="NCBI Taxonomy" id="283035"/>
    <lineage>
        <taxon>Eukaryota</taxon>
        <taxon>Metazoa</taxon>
        <taxon>Chordata</taxon>
        <taxon>Craniata</taxon>
        <taxon>Vertebrata</taxon>
        <taxon>Euteleostomi</taxon>
        <taxon>Actinopterygii</taxon>
        <taxon>Neopterygii</taxon>
        <taxon>Teleostei</taxon>
        <taxon>Neoteleostei</taxon>
        <taxon>Acanthomorphata</taxon>
        <taxon>Eupercaria</taxon>
        <taxon>Perciformes</taxon>
        <taxon>Percoidei</taxon>
        <taxon>Percidae</taxon>
        <taxon>Luciopercinae</taxon>
        <taxon>Sander</taxon>
    </lineage>
</organism>
<dbReference type="GO" id="GO:0050700">
    <property type="term" value="F:CARD domain binding"/>
    <property type="evidence" value="ECO:0007669"/>
    <property type="project" value="TreeGrafter"/>
</dbReference>
<keyword evidence="3" id="KW-1185">Reference proteome</keyword>
<feature type="domain" description="Guanylate kinase/L-type calcium channel beta subunit" evidence="1">
    <location>
        <begin position="116"/>
        <end position="193"/>
    </location>
</feature>
<dbReference type="SUPFAM" id="SSF52540">
    <property type="entry name" value="P-loop containing nucleoside triphosphate hydrolases"/>
    <property type="match status" value="1"/>
</dbReference>
<evidence type="ECO:0000313" key="2">
    <source>
        <dbReference type="Ensembl" id="ENSSLUP00000016851.1"/>
    </source>
</evidence>
<gene>
    <name evidence="2" type="primary">card11</name>
</gene>
<proteinExistence type="predicted"/>
<name>A0A8C9XZF0_SANLU</name>
<dbReference type="Pfam" id="PF00625">
    <property type="entry name" value="Guanylate_kin"/>
    <property type="match status" value="1"/>
</dbReference>
<dbReference type="FunFam" id="3.40.50.300:FF:000867">
    <property type="entry name" value="Caspase recruitment domain family member 10"/>
    <property type="match status" value="1"/>
</dbReference>
<reference evidence="2" key="2">
    <citation type="submission" date="2025-09" db="UniProtKB">
        <authorList>
            <consortium name="Ensembl"/>
        </authorList>
    </citation>
    <scope>IDENTIFICATION</scope>
</reference>
<dbReference type="PANTHER" id="PTHR14559">
    <property type="entry name" value="CASPASE RECRUITMENT DOMAIN FAMILY"/>
    <property type="match status" value="1"/>
</dbReference>
<dbReference type="Proteomes" id="UP000694568">
    <property type="component" value="Unplaced"/>
</dbReference>
<dbReference type="Gene3D" id="3.40.50.300">
    <property type="entry name" value="P-loop containing nucleotide triphosphate hydrolases"/>
    <property type="match status" value="1"/>
</dbReference>
<dbReference type="PANTHER" id="PTHR14559:SF4">
    <property type="entry name" value="CASPASE RECRUITMENT DOMAIN-CONTAINING PROTEIN 11"/>
    <property type="match status" value="1"/>
</dbReference>
<protein>
    <submittedName>
        <fullName evidence="2">Caspase recruitment domain family member 11</fullName>
    </submittedName>
</protein>
<evidence type="ECO:0000313" key="3">
    <source>
        <dbReference type="Proteomes" id="UP000694568"/>
    </source>
</evidence>
<dbReference type="GO" id="GO:0005737">
    <property type="term" value="C:cytoplasm"/>
    <property type="evidence" value="ECO:0007669"/>
    <property type="project" value="TreeGrafter"/>
</dbReference>
<accession>A0A8C9XZF0</accession>
<dbReference type="Ensembl" id="ENSSLUT00000017404.1">
    <property type="protein sequence ID" value="ENSSLUP00000016851.1"/>
    <property type="gene ID" value="ENSSLUG00000007480.1"/>
</dbReference>
<dbReference type="AlphaFoldDB" id="A0A8C9XZF0"/>
<sequence>MSRASIFLTQILQFVSRVDIKYKRMNSSERVRIINSGSTLPRQGFEALRPEDTVDPDSELSRSLNLIPYSPVTPQRTQRRRPVLFSPSALAKTIIQKILNMGGAMDFNICKPDTLSKDEFHLKQNVEPFIHYKEKHATFECITRENIEAVASKGKHCLLEAELSCVKDLLRREIYPIIIYVKICEKNVKKLRKLPLRVESEEEFVKLCRAKLKELEGIPCLYASLEPEAWAGTDDLIKVIKDRILEEQKKTVWVEQDLL</sequence>